<dbReference type="EMBL" id="BK016144">
    <property type="protein sequence ID" value="DAF98320.1"/>
    <property type="molecule type" value="Genomic_DNA"/>
</dbReference>
<evidence type="ECO:0000313" key="1">
    <source>
        <dbReference type="EMBL" id="DAF98320.1"/>
    </source>
</evidence>
<organism evidence="1">
    <name type="scientific">Siphoviridae sp. ctaDn21</name>
    <dbReference type="NCBI Taxonomy" id="2825563"/>
    <lineage>
        <taxon>Viruses</taxon>
        <taxon>Duplodnaviria</taxon>
        <taxon>Heunggongvirae</taxon>
        <taxon>Uroviricota</taxon>
        <taxon>Caudoviricetes</taxon>
    </lineage>
</organism>
<accession>A0A8S5UV02</accession>
<protein>
    <submittedName>
        <fullName evidence="1">Uncharacterized protein</fullName>
    </submittedName>
</protein>
<sequence length="32" mass="3962">MMSFPWCYLLRLSKKNKKKVQFFRANGLRITR</sequence>
<reference evidence="1" key="1">
    <citation type="journal article" date="2021" name="Proc. Natl. Acad. Sci. U.S.A.">
        <title>A Catalog of Tens of Thousands of Viruses from Human Metagenomes Reveals Hidden Associations with Chronic Diseases.</title>
        <authorList>
            <person name="Tisza M.J."/>
            <person name="Buck C.B."/>
        </authorList>
    </citation>
    <scope>NUCLEOTIDE SEQUENCE</scope>
    <source>
        <strain evidence="1">CtaDn21</strain>
    </source>
</reference>
<proteinExistence type="predicted"/>
<name>A0A8S5UV02_9CAUD</name>